<feature type="domain" description="Response regulatory" evidence="2">
    <location>
        <begin position="7"/>
        <end position="128"/>
    </location>
</feature>
<evidence type="ECO:0000256" key="1">
    <source>
        <dbReference type="PROSITE-ProRule" id="PRU00169"/>
    </source>
</evidence>
<feature type="modified residue" description="4-aspartylphosphate" evidence="1">
    <location>
        <position position="61"/>
    </location>
</feature>
<dbReference type="EMBL" id="QWIU01000002">
    <property type="protein sequence ID" value="RNA63261.1"/>
    <property type="molecule type" value="Genomic_DNA"/>
</dbReference>
<dbReference type="RefSeq" id="WP_122637238.1">
    <property type="nucleotide sequence ID" value="NZ_QWIU01000002.1"/>
</dbReference>
<keyword evidence="1" id="KW-0597">Phosphoprotein</keyword>
<dbReference type="InterPro" id="IPR001789">
    <property type="entry name" value="Sig_transdc_resp-reg_receiver"/>
</dbReference>
<dbReference type="InterPro" id="IPR011006">
    <property type="entry name" value="CheY-like_superfamily"/>
</dbReference>
<gene>
    <name evidence="3" type="ORF">D1631_15670</name>
</gene>
<dbReference type="SUPFAM" id="SSF52172">
    <property type="entry name" value="CheY-like"/>
    <property type="match status" value="1"/>
</dbReference>
<dbReference type="GO" id="GO:0000160">
    <property type="term" value="P:phosphorelay signal transduction system"/>
    <property type="evidence" value="ECO:0007669"/>
    <property type="project" value="InterPro"/>
</dbReference>
<dbReference type="OrthoDB" id="7631574at2"/>
<comment type="caution">
    <text evidence="3">The sequence shown here is derived from an EMBL/GenBank/DDBJ whole genome shotgun (WGS) entry which is preliminary data.</text>
</comment>
<evidence type="ECO:0000313" key="3">
    <source>
        <dbReference type="EMBL" id="RNA63261.1"/>
    </source>
</evidence>
<name>A0A3M7TI96_9FLAO</name>
<reference evidence="3 4" key="1">
    <citation type="submission" date="2018-08" db="EMBL/GenBank/DDBJ databases">
        <title>Chryseobacterium nematophagum: a novel matrix digesting pathogen of nematodes.</title>
        <authorList>
            <person name="Page A."/>
            <person name="Roberts M."/>
            <person name="Felix M.-A."/>
            <person name="Weir W."/>
        </authorList>
    </citation>
    <scope>NUCLEOTIDE SEQUENCE [LARGE SCALE GENOMIC DNA]</scope>
    <source>
        <strain evidence="3 4">JUb129</strain>
    </source>
</reference>
<evidence type="ECO:0000313" key="4">
    <source>
        <dbReference type="Proteomes" id="UP000278775"/>
    </source>
</evidence>
<sequence>MNKEYLNIIVADSDEENVLLFKNICKDLKIGIKLQTFNNGDILMEYLNDPSHIVPEVLFMDYDLAIQNRPKCLEEIKLDYRLNNLITVIYAEKLSEHDIEDVFVKGANIFMLKTDNYDDIKKRISDAVIMNWQYHTSGLNKDNFIARI</sequence>
<dbReference type="Gene3D" id="3.40.50.2300">
    <property type="match status" value="1"/>
</dbReference>
<proteinExistence type="predicted"/>
<dbReference type="Proteomes" id="UP000278775">
    <property type="component" value="Unassembled WGS sequence"/>
</dbReference>
<dbReference type="PROSITE" id="PS50110">
    <property type="entry name" value="RESPONSE_REGULATORY"/>
    <property type="match status" value="1"/>
</dbReference>
<dbReference type="AlphaFoldDB" id="A0A3M7TI96"/>
<protein>
    <submittedName>
        <fullName evidence="3">Response regulator</fullName>
    </submittedName>
</protein>
<organism evidence="3 4">
    <name type="scientific">Chryseobacterium nematophagum</name>
    <dbReference type="NCBI Taxonomy" id="2305228"/>
    <lineage>
        <taxon>Bacteria</taxon>
        <taxon>Pseudomonadati</taxon>
        <taxon>Bacteroidota</taxon>
        <taxon>Flavobacteriia</taxon>
        <taxon>Flavobacteriales</taxon>
        <taxon>Weeksellaceae</taxon>
        <taxon>Chryseobacterium group</taxon>
        <taxon>Chryseobacterium</taxon>
    </lineage>
</organism>
<evidence type="ECO:0000259" key="2">
    <source>
        <dbReference type="PROSITE" id="PS50110"/>
    </source>
</evidence>
<accession>A0A3M7TI96</accession>